<dbReference type="InterPro" id="IPR001123">
    <property type="entry name" value="LeuE-type"/>
</dbReference>
<evidence type="ECO:0000313" key="8">
    <source>
        <dbReference type="Proteomes" id="UP000029443"/>
    </source>
</evidence>
<evidence type="ECO:0000256" key="5">
    <source>
        <dbReference type="ARBA" id="ARBA00023136"/>
    </source>
</evidence>
<feature type="transmembrane region" description="Helical" evidence="6">
    <location>
        <begin position="190"/>
        <end position="206"/>
    </location>
</feature>
<organism evidence="7 8">
    <name type="scientific">Alcanivorax jadensis T9</name>
    <dbReference type="NCBI Taxonomy" id="1177181"/>
    <lineage>
        <taxon>Bacteria</taxon>
        <taxon>Pseudomonadati</taxon>
        <taxon>Pseudomonadota</taxon>
        <taxon>Gammaproteobacteria</taxon>
        <taxon>Oceanospirillales</taxon>
        <taxon>Alcanivoracaceae</taxon>
        <taxon>Alcanivorax</taxon>
    </lineage>
</organism>
<evidence type="ECO:0000256" key="3">
    <source>
        <dbReference type="ARBA" id="ARBA00022692"/>
    </source>
</evidence>
<feature type="transmembrane region" description="Helical" evidence="6">
    <location>
        <begin position="119"/>
        <end position="140"/>
    </location>
</feature>
<keyword evidence="8" id="KW-1185">Reference proteome</keyword>
<evidence type="ECO:0000256" key="4">
    <source>
        <dbReference type="ARBA" id="ARBA00022989"/>
    </source>
</evidence>
<protein>
    <submittedName>
        <fullName evidence="7">Amino acid transporter LysE</fullName>
    </submittedName>
</protein>
<keyword evidence="2" id="KW-1003">Cell membrane</keyword>
<proteinExistence type="predicted"/>
<evidence type="ECO:0000256" key="1">
    <source>
        <dbReference type="ARBA" id="ARBA00004651"/>
    </source>
</evidence>
<dbReference type="PANTHER" id="PTHR30086">
    <property type="entry name" value="ARGININE EXPORTER PROTEIN ARGO"/>
    <property type="match status" value="1"/>
</dbReference>
<dbReference type="PANTHER" id="PTHR30086:SF16">
    <property type="entry name" value="AMINO ACID EFFLUX PERMEASE RHTB FAMILY"/>
    <property type="match status" value="1"/>
</dbReference>
<dbReference type="RefSeq" id="WP_035245315.1">
    <property type="nucleotide sequence ID" value="NZ_ARXU01000002.1"/>
</dbReference>
<keyword evidence="5 6" id="KW-0472">Membrane</keyword>
<reference evidence="7 8" key="1">
    <citation type="submission" date="2012-09" db="EMBL/GenBank/DDBJ databases">
        <title>Genome Sequence of alkane-degrading Bacterium Alcanivorax jadensis T9.</title>
        <authorList>
            <person name="Lai Q."/>
            <person name="Shao Z."/>
        </authorList>
    </citation>
    <scope>NUCLEOTIDE SEQUENCE [LARGE SCALE GENOMIC DNA]</scope>
    <source>
        <strain evidence="7 8">T9</strain>
    </source>
</reference>
<evidence type="ECO:0000313" key="7">
    <source>
        <dbReference type="EMBL" id="KGD62528.1"/>
    </source>
</evidence>
<feature type="transmembrane region" description="Helical" evidence="6">
    <location>
        <begin position="42"/>
        <end position="65"/>
    </location>
</feature>
<dbReference type="EMBL" id="ARXU01000002">
    <property type="protein sequence ID" value="KGD62528.1"/>
    <property type="molecule type" value="Genomic_DNA"/>
</dbReference>
<comment type="caution">
    <text evidence="7">The sequence shown here is derived from an EMBL/GenBank/DDBJ whole genome shotgun (WGS) entry which is preliminary data.</text>
</comment>
<sequence length="207" mass="22481">MLPLHDWLLLASVCALGAMAPGISLAVITRHTLHGGPRAGAIAGVTHALGIGIWATATVTGLAVLFHRYPSLELFFSLSGALFLLWMAWKSWQAGKQPLAPMDASSQFNVLHGAARDGFLVAFLNPKVALFFLALFSQFLQTDMAQAARIQMVLTSMFIDGGWYVLVALLLGRSRFLPWLRAHHHWVEKGTAVLLVVIAASVVWQVA</sequence>
<keyword evidence="4 6" id="KW-1133">Transmembrane helix</keyword>
<gene>
    <name evidence="7" type="ORF">T9A_00819</name>
</gene>
<feature type="transmembrane region" description="Helical" evidence="6">
    <location>
        <begin position="72"/>
        <end position="89"/>
    </location>
</feature>
<dbReference type="Proteomes" id="UP000029443">
    <property type="component" value="Unassembled WGS sequence"/>
</dbReference>
<comment type="subcellular location">
    <subcellularLocation>
        <location evidence="1">Cell membrane</location>
        <topology evidence="1">Multi-pass membrane protein</topology>
    </subcellularLocation>
</comment>
<keyword evidence="3 6" id="KW-0812">Transmembrane</keyword>
<accession>A0ABR4WGS1</accession>
<evidence type="ECO:0000256" key="2">
    <source>
        <dbReference type="ARBA" id="ARBA00022475"/>
    </source>
</evidence>
<name>A0ABR4WGS1_9GAMM</name>
<evidence type="ECO:0000256" key="6">
    <source>
        <dbReference type="SAM" id="Phobius"/>
    </source>
</evidence>
<feature type="transmembrane region" description="Helical" evidence="6">
    <location>
        <begin position="152"/>
        <end position="170"/>
    </location>
</feature>
<dbReference type="Pfam" id="PF01810">
    <property type="entry name" value="LysE"/>
    <property type="match status" value="1"/>
</dbReference>